<evidence type="ECO:0000313" key="4">
    <source>
        <dbReference type="EMBL" id="CAL1265341.1"/>
    </source>
</evidence>
<feature type="compositionally biased region" description="Low complexity" evidence="2">
    <location>
        <begin position="2987"/>
        <end position="3001"/>
    </location>
</feature>
<reference evidence="4 5" key="1">
    <citation type="submission" date="2024-04" db="EMBL/GenBank/DDBJ databases">
        <authorList>
            <person name="Rising A."/>
            <person name="Reimegard J."/>
            <person name="Sonavane S."/>
            <person name="Akerstrom W."/>
            <person name="Nylinder S."/>
            <person name="Hedman E."/>
            <person name="Kallberg Y."/>
        </authorList>
    </citation>
    <scope>NUCLEOTIDE SEQUENCE [LARGE SCALE GENOMIC DNA]</scope>
</reference>
<feature type="compositionally biased region" description="Low complexity" evidence="2">
    <location>
        <begin position="1520"/>
        <end position="1531"/>
    </location>
</feature>
<feature type="compositionally biased region" description="Acidic residues" evidence="2">
    <location>
        <begin position="2702"/>
        <end position="2722"/>
    </location>
</feature>
<feature type="compositionally biased region" description="Polar residues" evidence="2">
    <location>
        <begin position="1390"/>
        <end position="1399"/>
    </location>
</feature>
<dbReference type="PANTHER" id="PTHR13950">
    <property type="entry name" value="RABCONNECTIN-RELATED"/>
    <property type="match status" value="1"/>
</dbReference>
<comment type="caution">
    <text evidence="4">The sequence shown here is derived from an EMBL/GenBank/DDBJ whole genome shotgun (WGS) entry which is preliminary data.</text>
</comment>
<feature type="repeat" description="WD" evidence="1">
    <location>
        <begin position="3217"/>
        <end position="3251"/>
    </location>
</feature>
<feature type="compositionally biased region" description="Basic and acidic residues" evidence="2">
    <location>
        <begin position="1619"/>
        <end position="1634"/>
    </location>
</feature>
<protein>
    <recommendedName>
        <fullName evidence="3">RAVE complex protein Rav1 C-terminal domain-containing protein</fullName>
    </recommendedName>
</protein>
<dbReference type="Gene3D" id="2.130.10.10">
    <property type="entry name" value="YVTN repeat-like/Quinoprotein amine dehydrogenase"/>
    <property type="match status" value="3"/>
</dbReference>
<dbReference type="SMART" id="SM00320">
    <property type="entry name" value="WD40"/>
    <property type="match status" value="10"/>
</dbReference>
<dbReference type="PANTHER" id="PTHR13950:SF9">
    <property type="entry name" value="RABCONNECTIN-3A"/>
    <property type="match status" value="1"/>
</dbReference>
<evidence type="ECO:0000313" key="5">
    <source>
        <dbReference type="Proteomes" id="UP001497382"/>
    </source>
</evidence>
<dbReference type="EMBL" id="CAXIEN010000017">
    <property type="protein sequence ID" value="CAL1265341.1"/>
    <property type="molecule type" value="Genomic_DNA"/>
</dbReference>
<keyword evidence="1" id="KW-0853">WD repeat</keyword>
<organism evidence="4 5">
    <name type="scientific">Larinioides sclopetarius</name>
    <dbReference type="NCBI Taxonomy" id="280406"/>
    <lineage>
        <taxon>Eukaryota</taxon>
        <taxon>Metazoa</taxon>
        <taxon>Ecdysozoa</taxon>
        <taxon>Arthropoda</taxon>
        <taxon>Chelicerata</taxon>
        <taxon>Arachnida</taxon>
        <taxon>Araneae</taxon>
        <taxon>Araneomorphae</taxon>
        <taxon>Entelegynae</taxon>
        <taxon>Araneoidea</taxon>
        <taxon>Araneidae</taxon>
        <taxon>Larinioides</taxon>
    </lineage>
</organism>
<keyword evidence="5" id="KW-1185">Reference proteome</keyword>
<dbReference type="InterPro" id="IPR036322">
    <property type="entry name" value="WD40_repeat_dom_sf"/>
</dbReference>
<feature type="compositionally biased region" description="Basic and acidic residues" evidence="2">
    <location>
        <begin position="433"/>
        <end position="445"/>
    </location>
</feature>
<feature type="region of interest" description="Disordered" evidence="2">
    <location>
        <begin position="2700"/>
        <end position="2740"/>
    </location>
</feature>
<dbReference type="GO" id="GO:0007035">
    <property type="term" value="P:vacuolar acidification"/>
    <property type="evidence" value="ECO:0007669"/>
    <property type="project" value="TreeGrafter"/>
</dbReference>
<feature type="compositionally biased region" description="Low complexity" evidence="2">
    <location>
        <begin position="832"/>
        <end position="842"/>
    </location>
</feature>
<dbReference type="InterPro" id="IPR052208">
    <property type="entry name" value="DmX-like/RAVE_component"/>
</dbReference>
<name>A0AAV1Z4W2_9ARAC</name>
<dbReference type="GO" id="GO:0043291">
    <property type="term" value="C:RAVE complex"/>
    <property type="evidence" value="ECO:0007669"/>
    <property type="project" value="TreeGrafter"/>
</dbReference>
<feature type="region of interest" description="Disordered" evidence="2">
    <location>
        <begin position="1388"/>
        <end position="1412"/>
    </location>
</feature>
<evidence type="ECO:0000256" key="1">
    <source>
        <dbReference type="PROSITE-ProRule" id="PRU00221"/>
    </source>
</evidence>
<feature type="region of interest" description="Disordered" evidence="2">
    <location>
        <begin position="2605"/>
        <end position="2628"/>
    </location>
</feature>
<feature type="compositionally biased region" description="Polar residues" evidence="2">
    <location>
        <begin position="978"/>
        <end position="991"/>
    </location>
</feature>
<proteinExistence type="predicted"/>
<feature type="compositionally biased region" description="Low complexity" evidence="2">
    <location>
        <begin position="1400"/>
        <end position="1411"/>
    </location>
</feature>
<dbReference type="Pfam" id="PF12234">
    <property type="entry name" value="Rav1p_C"/>
    <property type="match status" value="1"/>
</dbReference>
<dbReference type="SUPFAM" id="SSF50978">
    <property type="entry name" value="WD40 repeat-like"/>
    <property type="match status" value="2"/>
</dbReference>
<feature type="region of interest" description="Disordered" evidence="2">
    <location>
        <begin position="824"/>
        <end position="845"/>
    </location>
</feature>
<dbReference type="FunFam" id="2.130.10.10:FF:000651">
    <property type="entry name" value="RaBConnectin related"/>
    <property type="match status" value="1"/>
</dbReference>
<accession>A0AAV1Z4W2</accession>
<dbReference type="Proteomes" id="UP001497382">
    <property type="component" value="Unassembled WGS sequence"/>
</dbReference>
<dbReference type="Pfam" id="PF00400">
    <property type="entry name" value="WD40"/>
    <property type="match status" value="3"/>
</dbReference>
<feature type="region of interest" description="Disordered" evidence="2">
    <location>
        <begin position="433"/>
        <end position="491"/>
    </location>
</feature>
<dbReference type="PROSITE" id="PS50082">
    <property type="entry name" value="WD_REPEATS_2"/>
    <property type="match status" value="1"/>
</dbReference>
<evidence type="ECO:0000256" key="2">
    <source>
        <dbReference type="SAM" id="MobiDB-lite"/>
    </source>
</evidence>
<feature type="region of interest" description="Disordered" evidence="2">
    <location>
        <begin position="2980"/>
        <end position="3004"/>
    </location>
</feature>
<dbReference type="PROSITE" id="PS50294">
    <property type="entry name" value="WD_REPEATS_REGION"/>
    <property type="match status" value="1"/>
</dbReference>
<feature type="domain" description="RAVE complex protein Rav1 C-terminal" evidence="3">
    <location>
        <begin position="1706"/>
        <end position="1929"/>
    </location>
</feature>
<feature type="compositionally biased region" description="Low complexity" evidence="2">
    <location>
        <begin position="471"/>
        <end position="491"/>
    </location>
</feature>
<gene>
    <name evidence="4" type="ORF">LARSCL_LOCUS2477</name>
</gene>
<feature type="region of interest" description="Disordered" evidence="2">
    <location>
        <begin position="1504"/>
        <end position="1541"/>
    </location>
</feature>
<dbReference type="InterPro" id="IPR001680">
    <property type="entry name" value="WD40_rpt"/>
</dbReference>
<feature type="region of interest" description="Disordered" evidence="2">
    <location>
        <begin position="978"/>
        <end position="999"/>
    </location>
</feature>
<feature type="region of interest" description="Disordered" evidence="2">
    <location>
        <begin position="1612"/>
        <end position="1634"/>
    </location>
</feature>
<dbReference type="InterPro" id="IPR015943">
    <property type="entry name" value="WD40/YVTN_repeat-like_dom_sf"/>
</dbReference>
<dbReference type="InterPro" id="IPR022033">
    <property type="entry name" value="Rav1p_C"/>
</dbReference>
<evidence type="ECO:0000259" key="3">
    <source>
        <dbReference type="Pfam" id="PF12234"/>
    </source>
</evidence>
<sequence>MNRHQVLTGAANAGDHCYSVGSVEGVPFTAYASGCNIVILASNFQRIQIIPGLIHGNVQVGCLDASTDVGKIAAAYGREVCIYEPTPLLHQSSNHRLDYQWVQTAVIKSEFQLQVLSWNLSGTRLLTGGSNIQLWQLSIAGEDDIIEEEPTNIQVKCTGDDGVVTDIDEQCKWNCIWSCRTAQSVAFLKFSPDGTLFASAGSADRLVKIWYSSKIVSFSSQHHSGHSGAVNYTFIYIAHPRAVSGLSWRKTSKFMPKDSVANMLLTSCRDNICRIWVQSLMPEDGLVDLQQIDSIANQNLRVQTQRHRKKIMQRLKHMKSFNQLKKHQASQFTEDPHEPISILPSTYSVHDFHCFGMQGSGVTPSLHFHLAGTIDAKAGNIPLVPSLVSSHTKDPNFVVHWMNNKEMAFTHAAEHLLQDVSDKVLQLQHKRDMADLDHDSDKLNSENKVVNGRRSSHQKSESSENINEPLASKQSSPSASSSTSIATDSSISQTQSVSGDFIDRKIEKLLRDWHRSQDLLFSVYPVDGSFLVWSVDWLDEYHPGSFRQAIVNFASRIPNAVPLGDAATMSHNIFMYSPHAGLDLRLAISAAVSEQMIKDKAEKTEDGDAQQPPVLDYAQWKHNCHKQLSQYCALSSTTPTVCMLTKHSNGSLNLWHVSFADTSPYTQVLSIGHFTRVCGHRFRINDVTCHPVLPLLLTTSHHNLPGKNQNNSNPSSPAAPLSPRCCLTPFMGLQSGFCSELILWKVDPVGPLSKSGGVTELARINSPETAAFANVAWIPTLLPSTTQGSISNSPSACFVASDGHQLRVYQAVIDARTLLAEISSSSRRKNSQDMSQSTSTSSGLGYKHSTLQDTFRIISEQSTSRPGCVIELDAISDATHDWQNTQLLHVFQEQLISSSPHRRNTKEASNISLVQPDLQAIVDLRHSSVFEEPFYLVVLEKQEEKSVLHMWKIIIASPFGAEDHEHQSFSYVPDSNLVQESDHSNQSSRSMSPDHNHDASYPLSQVSPLRITTVKVCTQVMPLPEDVEIVHATPAAGHLSSSNIYPACFAPYLICTACSDYTVRFWKCEILETGNKDEVEYNWVEWEMMLNKSPSSVRVSGQPLFVSCAYSGRMACAFKHGKSFTRHNSKNPENRFINIGVSIFECESTGGSEWMLEDTINMRNVSLPVPKLSLNLESLVDASQRNKRTADTLLQKLSTDETANERLPLQRLLSVPSYATLQTLRQAITEKGNQDLLAPKSLVQLDWVSAEDGSHILTVAIGSKVLLFSPVSNDIAQANVQAMKASKSASRPLLKQASSMVLPLSCNDEIRWMRIRSTPLKTADSLPPIPMQLSWVRHGILVVGMDSEMHIYSQWRVPICNDRGQAPESEKDESLVDDRKLTEEELLSRAQESSQLRLPTTSGTLSRSTSSNILTAAAETKRKKSEVAKPQRESIASVGPMPDFGLFEASRLACPILPQYHPKQLMELLGFGKLRRVKAILSHLVRCLSGSENIKKTYLQVPESVGNEDEGDDTTRTWSRSRAMSMAASSSPLPHSPNDQRGSVSVFPEEVTLDYVEIQSIPPLPLFTLIAADKESHSQSVQNTQDEALDQDYTGLFDVSMHMEDSLDDILHSKSVSGENKRDRPSFSGNERKVNLTNFSSNQAASLTHFLTHSHLPGLSSLDQMHLLALADTVASFNTALSDRFGAEPVVSKGPNKTNVEGLNVTVTTDSLDDCGLRFLLAVRHYVYLTLCLPLSQRAQLQNQGLGSHSLVWAFHSETQEELLQLIPCMQKGTLKWSELRELGVGWWVRSNAVLRRLMEKVAKAAFQAKNDPLDAALYYLAMKKKTLLWGLFRSVSDTKMTEFFKNNFTQDKWKKSAMKNAYVLMGKQRFEHAAAFFLLGGDLKVAVEIILNHLNDLQLAMVVIRLYEGEIETVTPSLKKLLFVEVLGCEPDGTNYIPSKAYPDPFIRCMARWILQDYCGSLTTLLQTDVGYSHPKASEVENSGDRMSANPSVFNFYLFLRTHPLVVRRQRAQNLSELKKSKAAGKQNFRSESLDIEETPFEDTITPLERRLFFTTAHAHFRAGCPALALEVLSRLPNRVLTDGPMSPDDAVFDFANVMNEGDNVIATGLVNQDSISQSTNKNMDWGQPVAASTGGSAVDFDWSQPSKPKTEETLDFDWGAPVTELKEPELELDFGLNNSENEASEEEDGIEITAPPEEPVKEVKNDSRSVTIDIMAQQLKFIACLKIMMEELSTLATGYEVDGGQLRYQLYIWLEKSVSALKDLCLYGACTQDYDEAVNEESMAMDGSSHSNTNWDSAVDFSNQRASLHEILLADKLDFEAKLQRASRRKQWLKANEALLRTLLSYCSLHGAHGGGLAAVRMELILLLHELQQERSRQQLLSPLPFPTTLPLLAASVACQKTVVADPIRHLQSLVHDILLTIIDMTDPPAVSNASFSHLIVLRDLSTSLSACIYESLCDSDTFVVKQGGARGLSMEELISSGVVYQNSHLLAGHVNRIRHSSGEEDVKATTSPHKWPGVSSLRALLAQDKDEDSPKLHTLLCEAFVSVYVSQLIYALSTCDCHVLYRLVGQYFSKETWSLLFGGGAKILLHISTNANSVETSGSAASLEKESQSQSQSERSESGSGILDSLSRQRIKFHMKLLGQSGQQTTQPAIKEDKPTYREQFIPPKMSMVSLFMSKPKLVNEWYALDYDSNASLPSDEEEVEEGEMDDVFGGESTEEGQQVSSGRKKITSDSGLEQLDPSSYTWGLLRYAVVKLARLHIVTFLSIAGFEMQDLPVVSPLIHSVLKCMDFWIKDLKQYMDSFESPPPNYILGCSSSGPQMGPAVLKYSALLDLHNTPFRSNHRAVLPVKRLWNYLVRQESVQDVFIRYIYQFKRAPKVTDDFDIDTPAETNSSNLNSVRVIHKDQDTINTFCINRVKNGIIALATPKEIQEIDMSVLLQPVPWLKEEAEFEAVNLLRAADSLPATDYLVIQHPSDSLQANQSSSGSTPTTSGPTSSIGASKNMKGLNFPGCTNPQFCQLVLQRSRYMLKPLKKHKIDGVRKLTSHPLMPVYLSGSQDGSVSLWEWNHAQPISSPRQAGTFAKVTKIAFNLQGNKFGVTDGDGIISLWQVGLGSVSNKPFFSTQCHSKQANDFAFLSSSSLIATAGHSTDNRNVCLWDTLLPQGKSLIASFQCHDGGCSSLVYAPQSHTLISAGKKGDICIFDVRQNKLKQKFQAHESPIKCLALDPAEEFFATGSADGDIKVWGLSVHVKLCTFNGEHTKSSLFRSINNGVSQMEIDEMGRLFSCGADGSLKFRTLPDNDVVNVL</sequence>